<dbReference type="PANTHER" id="PTHR12911">
    <property type="entry name" value="SAD1/UNC-84-LIKE PROTEIN-RELATED"/>
    <property type="match status" value="1"/>
</dbReference>
<name>A0A8T0F6Z4_ARGBR</name>
<comment type="similarity">
    <text evidence="2">Belongs to the SLBP family.</text>
</comment>
<sequence length="1008" mass="114501">MVLRSACSHGRSHKSLITTDVQKQESTQRKRKSLQVSSCEDTESVKVSNSKSLKSVKVSGSDNLNTISCKQSSKLVSSLESSLEQLSLKSTKTFSILKEHLYNQLHFSENQKCEFTRLDQGDFGCFKKLNFSETSSPSTPLYLNTQYESTKLSDEIQSIERDLNYNTTNMSRTRRLNRNSLRALSGSDTEDDASFSSNRVKLKRNKASDVLTHLNSSGEKISSESHSDVYISSNHNNVARSVLASSSSSSKVTGANYLHTSTPTGFCDLYQRNSASSSQANISAVQNFFYIITLRWLLWRYIYLKIITIVNFDVWLLSRLCRRRRVIIVLLLPLLLYLLYSKRKRPKVQNRHLPNMTVLSSLWGIPSFFSNIFIPEKTTSFTSQTTSHSVDSKIKSDTSLTKQDIELLTIKTLDARFSELAKKIQTPQDLKLCNCKSFRGRVVVFDSLNTKMKDFEEKLSALSGLKKCCDEKWTVADFTTSIEKHLVTAFRNVMAGEKNTDSPYYFFHQWLNSKFIDPNKLSAEIHAAFEKMKMQQSSDIKLDQNSMNVVKSVVQHYVETLKANLTPVSSAKITYDNSLTHQDMKRIVKEVSGCTLLYKPRGSVLSTRCSESYVEKNGKFMLLGVPLWSEENSPRTAIQPDVQPGKCWAFKGSQGYLVIQLSYTIYPTGFTLEHIPVSLSPSGSIDSAPKDFSVWGLASENDFEGTLLGTYTFEIDGDLIASYFESEMNSSRAKRGGGGSRYFKHPAPGGSRTMNRSDKRKSPSNDQYDLRSFIKSKEGREFLEDIDASAPDTSNRKLSWAEQIEAAEKAYEDTSVDSPMKSLSVVSPEKRKNYSASATQDRFKEVEISPHSKSGKKRQRNREQVLDLVQLSPSLDGVKRRLGWNRKNFPDDVSTTSSSTMCSSDNDSDRSNKQYETDPVVLERRQKQINYGKNTKGYKLYLEAIPKHKRTPDHIFTPKKHVKYSRRSWDCQIKIWRKRLHEWDPKSDSEEEEDADVDLSDMVGMIQE</sequence>
<keyword evidence="3 8" id="KW-0812">Transmembrane</keyword>
<feature type="region of interest" description="Disordered" evidence="7">
    <location>
        <begin position="886"/>
        <end position="915"/>
    </location>
</feature>
<evidence type="ECO:0000313" key="11">
    <source>
        <dbReference type="Proteomes" id="UP000807504"/>
    </source>
</evidence>
<dbReference type="InterPro" id="IPR012919">
    <property type="entry name" value="SUN_dom"/>
</dbReference>
<evidence type="ECO:0000256" key="1">
    <source>
        <dbReference type="ARBA" id="ARBA00004370"/>
    </source>
</evidence>
<keyword evidence="11" id="KW-1185">Reference proteome</keyword>
<dbReference type="InterPro" id="IPR045119">
    <property type="entry name" value="SUN1-5"/>
</dbReference>
<dbReference type="EMBL" id="JABXBU010000015">
    <property type="protein sequence ID" value="KAF8786917.1"/>
    <property type="molecule type" value="Genomic_DNA"/>
</dbReference>
<dbReference type="Pfam" id="PF15247">
    <property type="entry name" value="SLBP_RNA_bind"/>
    <property type="match status" value="1"/>
</dbReference>
<dbReference type="FunFam" id="1.10.8.1120:FF:000001">
    <property type="entry name" value="Histone RNA hairpin-binding protein-like"/>
    <property type="match status" value="1"/>
</dbReference>
<protein>
    <submittedName>
        <fullName evidence="10">SUN domain-containing protein 1</fullName>
    </submittedName>
</protein>
<evidence type="ECO:0000256" key="6">
    <source>
        <dbReference type="ARBA" id="ARBA00023136"/>
    </source>
</evidence>
<dbReference type="Pfam" id="PF07738">
    <property type="entry name" value="Sad1_UNC"/>
    <property type="match status" value="1"/>
</dbReference>
<feature type="transmembrane region" description="Helical" evidence="8">
    <location>
        <begin position="324"/>
        <end position="341"/>
    </location>
</feature>
<proteinExistence type="inferred from homology"/>
<evidence type="ECO:0000256" key="2">
    <source>
        <dbReference type="ARBA" id="ARBA00006151"/>
    </source>
</evidence>
<evidence type="ECO:0000256" key="4">
    <source>
        <dbReference type="ARBA" id="ARBA00022884"/>
    </source>
</evidence>
<feature type="compositionally biased region" description="Basic and acidic residues" evidence="7">
    <location>
        <begin position="841"/>
        <end position="850"/>
    </location>
</feature>
<dbReference type="PANTHER" id="PTHR12911:SF8">
    <property type="entry name" value="KLAROID PROTEIN-RELATED"/>
    <property type="match status" value="1"/>
</dbReference>
<feature type="region of interest" description="Disordered" evidence="7">
    <location>
        <begin position="730"/>
        <end position="771"/>
    </location>
</feature>
<comment type="caution">
    <text evidence="10">The sequence shown here is derived from an EMBL/GenBank/DDBJ whole genome shotgun (WGS) entry which is preliminary data.</text>
</comment>
<evidence type="ECO:0000256" key="5">
    <source>
        <dbReference type="ARBA" id="ARBA00022989"/>
    </source>
</evidence>
<gene>
    <name evidence="10" type="ORF">HNY73_008568</name>
</gene>
<dbReference type="InterPro" id="IPR038294">
    <property type="entry name" value="SLBP_RNA_bind_sf"/>
</dbReference>
<dbReference type="PROSITE" id="PS51469">
    <property type="entry name" value="SUN"/>
    <property type="match status" value="1"/>
</dbReference>
<evidence type="ECO:0000259" key="9">
    <source>
        <dbReference type="PROSITE" id="PS51469"/>
    </source>
</evidence>
<dbReference type="AlphaFoldDB" id="A0A8T0F6Z4"/>
<feature type="region of interest" description="Disordered" evidence="7">
    <location>
        <begin position="984"/>
        <end position="1008"/>
    </location>
</feature>
<comment type="subcellular location">
    <subcellularLocation>
        <location evidence="1">Membrane</location>
    </subcellularLocation>
</comment>
<dbReference type="GO" id="GO:0043495">
    <property type="term" value="F:protein-membrane adaptor activity"/>
    <property type="evidence" value="ECO:0007669"/>
    <property type="project" value="TreeGrafter"/>
</dbReference>
<evidence type="ECO:0000256" key="8">
    <source>
        <dbReference type="SAM" id="Phobius"/>
    </source>
</evidence>
<dbReference type="GO" id="GO:0003729">
    <property type="term" value="F:mRNA binding"/>
    <property type="evidence" value="ECO:0007669"/>
    <property type="project" value="UniProtKB-ARBA"/>
</dbReference>
<accession>A0A8T0F6Z4</accession>
<evidence type="ECO:0000256" key="3">
    <source>
        <dbReference type="ARBA" id="ARBA00022692"/>
    </source>
</evidence>
<dbReference type="GO" id="GO:0034993">
    <property type="term" value="C:meiotic nuclear membrane microtubule tethering complex"/>
    <property type="evidence" value="ECO:0007669"/>
    <property type="project" value="TreeGrafter"/>
</dbReference>
<evidence type="ECO:0000256" key="7">
    <source>
        <dbReference type="SAM" id="MobiDB-lite"/>
    </source>
</evidence>
<dbReference type="Proteomes" id="UP000807504">
    <property type="component" value="Unassembled WGS sequence"/>
</dbReference>
<organism evidence="10 11">
    <name type="scientific">Argiope bruennichi</name>
    <name type="common">Wasp spider</name>
    <name type="synonym">Aranea bruennichi</name>
    <dbReference type="NCBI Taxonomy" id="94029"/>
    <lineage>
        <taxon>Eukaryota</taxon>
        <taxon>Metazoa</taxon>
        <taxon>Ecdysozoa</taxon>
        <taxon>Arthropoda</taxon>
        <taxon>Chelicerata</taxon>
        <taxon>Arachnida</taxon>
        <taxon>Araneae</taxon>
        <taxon>Araneomorphae</taxon>
        <taxon>Entelegynae</taxon>
        <taxon>Araneoidea</taxon>
        <taxon>Araneidae</taxon>
        <taxon>Argiope</taxon>
    </lineage>
</organism>
<dbReference type="Gene3D" id="2.60.120.260">
    <property type="entry name" value="Galactose-binding domain-like"/>
    <property type="match status" value="1"/>
</dbReference>
<dbReference type="GO" id="GO:0007076">
    <property type="term" value="P:mitotic chromosome condensation"/>
    <property type="evidence" value="ECO:0007669"/>
    <property type="project" value="UniProtKB-ARBA"/>
</dbReference>
<feature type="region of interest" description="Disordered" evidence="7">
    <location>
        <begin position="1"/>
        <end position="33"/>
    </location>
</feature>
<feature type="region of interest" description="Disordered" evidence="7">
    <location>
        <begin position="811"/>
        <end position="864"/>
    </location>
</feature>
<reference evidence="10" key="2">
    <citation type="submission" date="2020-06" db="EMBL/GenBank/DDBJ databases">
        <authorList>
            <person name="Sheffer M."/>
        </authorList>
    </citation>
    <scope>NUCLEOTIDE SEQUENCE</scope>
</reference>
<feature type="domain" description="SUN" evidence="9">
    <location>
        <begin position="601"/>
        <end position="777"/>
    </location>
</feature>
<feature type="transmembrane region" description="Helical" evidence="8">
    <location>
        <begin position="298"/>
        <end position="318"/>
    </location>
</feature>
<dbReference type="InterPro" id="IPR029344">
    <property type="entry name" value="SLBP_RNA_bind"/>
</dbReference>
<feature type="compositionally biased region" description="Low complexity" evidence="7">
    <location>
        <begin position="891"/>
        <end position="905"/>
    </location>
</feature>
<keyword evidence="6 8" id="KW-0472">Membrane</keyword>
<dbReference type="Gene3D" id="1.10.8.1120">
    <property type="entry name" value="Histone RNA hairpin-binding protein RNA-binding domain"/>
    <property type="match status" value="1"/>
</dbReference>
<keyword evidence="5 8" id="KW-1133">Transmembrane helix</keyword>
<reference evidence="10" key="1">
    <citation type="journal article" date="2020" name="bioRxiv">
        <title>Chromosome-level reference genome of the European wasp spider Argiope bruennichi: a resource for studies on range expansion and evolutionary adaptation.</title>
        <authorList>
            <person name="Sheffer M.M."/>
            <person name="Hoppe A."/>
            <person name="Krehenwinkel H."/>
            <person name="Uhl G."/>
            <person name="Kuss A.W."/>
            <person name="Jensen L."/>
            <person name="Jensen C."/>
            <person name="Gillespie R.G."/>
            <person name="Hoff K.J."/>
            <person name="Prost S."/>
        </authorList>
    </citation>
    <scope>NUCLEOTIDE SEQUENCE</scope>
</reference>
<evidence type="ECO:0000313" key="10">
    <source>
        <dbReference type="EMBL" id="KAF8786917.1"/>
    </source>
</evidence>
<keyword evidence="4" id="KW-0694">RNA-binding</keyword>
<feature type="compositionally biased region" description="Acidic residues" evidence="7">
    <location>
        <begin position="989"/>
        <end position="999"/>
    </location>
</feature>